<proteinExistence type="predicted"/>
<comment type="subcellular location">
    <subcellularLocation>
        <location evidence="1">Cell membrane</location>
        <topology evidence="1">Multi-pass membrane protein</topology>
    </subcellularLocation>
</comment>
<evidence type="ECO:0000256" key="3">
    <source>
        <dbReference type="ARBA" id="ARBA00022692"/>
    </source>
</evidence>
<dbReference type="EMBL" id="LWQS01000055">
    <property type="protein sequence ID" value="OAN45421.1"/>
    <property type="molecule type" value="Genomic_DNA"/>
</dbReference>
<dbReference type="PROSITE" id="PS50850">
    <property type="entry name" value="MFS"/>
    <property type="match status" value="1"/>
</dbReference>
<feature type="transmembrane region" description="Helical" evidence="6">
    <location>
        <begin position="210"/>
        <end position="230"/>
    </location>
</feature>
<dbReference type="AlphaFoldDB" id="A0A178M9G2"/>
<evidence type="ECO:0000256" key="4">
    <source>
        <dbReference type="ARBA" id="ARBA00022989"/>
    </source>
</evidence>
<dbReference type="SUPFAM" id="SSF103473">
    <property type="entry name" value="MFS general substrate transporter"/>
    <property type="match status" value="1"/>
</dbReference>
<feature type="transmembrane region" description="Helical" evidence="6">
    <location>
        <begin position="88"/>
        <end position="106"/>
    </location>
</feature>
<feature type="transmembrane region" description="Helical" evidence="6">
    <location>
        <begin position="178"/>
        <end position="198"/>
    </location>
</feature>
<evidence type="ECO:0000256" key="6">
    <source>
        <dbReference type="SAM" id="Phobius"/>
    </source>
</evidence>
<keyword evidence="3 6" id="KW-0812">Transmembrane</keyword>
<feature type="transmembrane region" description="Helical" evidence="6">
    <location>
        <begin position="61"/>
        <end position="81"/>
    </location>
</feature>
<organism evidence="8 9">
    <name type="scientific">Chloroflexus islandicus</name>
    <dbReference type="NCBI Taxonomy" id="1707952"/>
    <lineage>
        <taxon>Bacteria</taxon>
        <taxon>Bacillati</taxon>
        <taxon>Chloroflexota</taxon>
        <taxon>Chloroflexia</taxon>
        <taxon>Chloroflexales</taxon>
        <taxon>Chloroflexineae</taxon>
        <taxon>Chloroflexaceae</taxon>
        <taxon>Chloroflexus</taxon>
    </lineage>
</organism>
<dbReference type="STRING" id="1707952.A6A03_14675"/>
<evidence type="ECO:0000313" key="8">
    <source>
        <dbReference type="EMBL" id="OAN45421.1"/>
    </source>
</evidence>
<comment type="caution">
    <text evidence="8">The sequence shown here is derived from an EMBL/GenBank/DDBJ whole genome shotgun (WGS) entry which is preliminary data.</text>
</comment>
<feature type="domain" description="Major facilitator superfamily (MFS) profile" evidence="7">
    <location>
        <begin position="19"/>
        <end position="507"/>
    </location>
</feature>
<feature type="transmembrane region" description="Helical" evidence="6">
    <location>
        <begin position="363"/>
        <end position="383"/>
    </location>
</feature>
<dbReference type="Gene3D" id="1.20.1250.20">
    <property type="entry name" value="MFS general substrate transporter like domains"/>
    <property type="match status" value="2"/>
</dbReference>
<protein>
    <submittedName>
        <fullName evidence="8">Multidrug MFS transporter</fullName>
    </submittedName>
</protein>
<feature type="transmembrane region" description="Helical" evidence="6">
    <location>
        <begin position="250"/>
        <end position="268"/>
    </location>
</feature>
<accession>A0A178M9G2</accession>
<keyword evidence="2" id="KW-0813">Transport</keyword>
<feature type="transmembrane region" description="Helical" evidence="6">
    <location>
        <begin position="289"/>
        <end position="312"/>
    </location>
</feature>
<sequence>MTNPALTKAGVRTFDPRITLGLVCLAIFIGAVDLTVISAALPKVMIDLRLSLDTELNRASWAVSGYLLAYTVSITFMGRLSDLLGRRMVYLLCLVVFLIGSAWVAAAPNLTMLIIGRVVQALGAGAMVPVSMALVGDLFPPGQRAAALGLIGAVDTAGWMVGHLYGGVLMRIFDDWRLLFWLNLPIGLVALGLTWYALRQIPTPPRAGHFDWLGTVLLSGSLVALNVGLAAGSELGATDFYGERLGPPPYAGPLVIVALVLLALFVWAERRSADPLIGLELFTRRDTAMACVINVMVGFGLAIAITNVPLYINTYLLLYNPTDSDILRVAAWDAGWMLSALTLTMAAAALPGGLLTGRYGGRLPALLGLALALVGYTLMAFWGPEATYLRMGLELALTGLGLGLVIAPVADTVVAAAGEDRRGAASALVIALRLVGMTVGVAILTLWGVHRQDELRRAGADNPLAMTDPARFLMEIAAQVIGETFLFGAAACVVGLLAAWLMRQVSAGADGKQ</sequence>
<feature type="transmembrane region" description="Helical" evidence="6">
    <location>
        <begin position="112"/>
        <end position="135"/>
    </location>
</feature>
<dbReference type="Proteomes" id="UP000078287">
    <property type="component" value="Unassembled WGS sequence"/>
</dbReference>
<keyword evidence="5 6" id="KW-0472">Membrane</keyword>
<keyword evidence="4 6" id="KW-1133">Transmembrane helix</keyword>
<feature type="transmembrane region" description="Helical" evidence="6">
    <location>
        <begin position="476"/>
        <end position="502"/>
    </location>
</feature>
<evidence type="ECO:0000313" key="9">
    <source>
        <dbReference type="Proteomes" id="UP000078287"/>
    </source>
</evidence>
<feature type="transmembrane region" description="Helical" evidence="6">
    <location>
        <begin position="147"/>
        <end position="166"/>
    </location>
</feature>
<dbReference type="PANTHER" id="PTHR23501:SF191">
    <property type="entry name" value="VACUOLAR BASIC AMINO ACID TRANSPORTER 4"/>
    <property type="match status" value="1"/>
</dbReference>
<dbReference type="GO" id="GO:0022857">
    <property type="term" value="F:transmembrane transporter activity"/>
    <property type="evidence" value="ECO:0007669"/>
    <property type="project" value="InterPro"/>
</dbReference>
<feature type="transmembrane region" description="Helical" evidence="6">
    <location>
        <begin position="395"/>
        <end position="418"/>
    </location>
</feature>
<dbReference type="InterPro" id="IPR036259">
    <property type="entry name" value="MFS_trans_sf"/>
</dbReference>
<evidence type="ECO:0000256" key="1">
    <source>
        <dbReference type="ARBA" id="ARBA00004651"/>
    </source>
</evidence>
<dbReference type="PANTHER" id="PTHR23501">
    <property type="entry name" value="MAJOR FACILITATOR SUPERFAMILY"/>
    <property type="match status" value="1"/>
</dbReference>
<feature type="transmembrane region" description="Helical" evidence="6">
    <location>
        <begin position="20"/>
        <end position="41"/>
    </location>
</feature>
<dbReference type="RefSeq" id="WP_066787607.1">
    <property type="nucleotide sequence ID" value="NZ_LWQS01000055.1"/>
</dbReference>
<evidence type="ECO:0000259" key="7">
    <source>
        <dbReference type="PROSITE" id="PS50850"/>
    </source>
</evidence>
<feature type="transmembrane region" description="Helical" evidence="6">
    <location>
        <begin position="430"/>
        <end position="449"/>
    </location>
</feature>
<name>A0A178M9G2_9CHLR</name>
<dbReference type="InterPro" id="IPR011701">
    <property type="entry name" value="MFS"/>
</dbReference>
<evidence type="ECO:0000256" key="5">
    <source>
        <dbReference type="ARBA" id="ARBA00023136"/>
    </source>
</evidence>
<dbReference type="InterPro" id="IPR020846">
    <property type="entry name" value="MFS_dom"/>
</dbReference>
<dbReference type="GO" id="GO:0005886">
    <property type="term" value="C:plasma membrane"/>
    <property type="evidence" value="ECO:0007669"/>
    <property type="project" value="UniProtKB-SubCell"/>
</dbReference>
<dbReference type="CDD" id="cd17321">
    <property type="entry name" value="MFS_MMR_MDR_like"/>
    <property type="match status" value="1"/>
</dbReference>
<feature type="transmembrane region" description="Helical" evidence="6">
    <location>
        <begin position="334"/>
        <end position="356"/>
    </location>
</feature>
<dbReference type="Pfam" id="PF07690">
    <property type="entry name" value="MFS_1"/>
    <property type="match status" value="1"/>
</dbReference>
<reference evidence="8 9" key="1">
    <citation type="submission" date="2016-04" db="EMBL/GenBank/DDBJ databases">
        <title>Chloroflexus islandicus sp. nov., a thermophilic filamentous anoxygenic phototrophic bacterium from geyser Strokkur (Iceland).</title>
        <authorList>
            <person name="Gaisin V.A."/>
            <person name="Kalashnikov A.M."/>
            <person name="Sukhacheva M.V."/>
            <person name="Grouzdev D.S."/>
            <person name="Ivanov T.M."/>
            <person name="Kuznetsov B."/>
            <person name="Gorlenko V.M."/>
        </authorList>
    </citation>
    <scope>NUCLEOTIDE SEQUENCE [LARGE SCALE GENOMIC DNA]</scope>
    <source>
        <strain evidence="9">isl-2</strain>
    </source>
</reference>
<dbReference type="PRINTS" id="PR01036">
    <property type="entry name" value="TCRTETB"/>
</dbReference>
<evidence type="ECO:0000256" key="2">
    <source>
        <dbReference type="ARBA" id="ARBA00022448"/>
    </source>
</evidence>
<keyword evidence="9" id="KW-1185">Reference proteome</keyword>
<gene>
    <name evidence="8" type="ORF">A6A03_14675</name>
</gene>